<feature type="compositionally biased region" description="Low complexity" evidence="2">
    <location>
        <begin position="187"/>
        <end position="198"/>
    </location>
</feature>
<feature type="compositionally biased region" description="Basic and acidic residues" evidence="2">
    <location>
        <begin position="485"/>
        <end position="507"/>
    </location>
</feature>
<organism evidence="4 5">
    <name type="scientific">Lasiosphaeria miniovina</name>
    <dbReference type="NCBI Taxonomy" id="1954250"/>
    <lineage>
        <taxon>Eukaryota</taxon>
        <taxon>Fungi</taxon>
        <taxon>Dikarya</taxon>
        <taxon>Ascomycota</taxon>
        <taxon>Pezizomycotina</taxon>
        <taxon>Sordariomycetes</taxon>
        <taxon>Sordariomycetidae</taxon>
        <taxon>Sordariales</taxon>
        <taxon>Lasiosphaeriaceae</taxon>
        <taxon>Lasiosphaeria</taxon>
    </lineage>
</organism>
<protein>
    <recommendedName>
        <fullName evidence="3">DUF4048 domain-containing protein</fullName>
    </recommendedName>
</protein>
<dbReference type="GeneID" id="85322729"/>
<keyword evidence="1" id="KW-0175">Coiled coil</keyword>
<dbReference type="Proteomes" id="UP001172101">
    <property type="component" value="Unassembled WGS sequence"/>
</dbReference>
<accession>A0AA40E8G6</accession>
<feature type="compositionally biased region" description="Basic and acidic residues" evidence="2">
    <location>
        <begin position="154"/>
        <end position="186"/>
    </location>
</feature>
<feature type="compositionally biased region" description="Basic and acidic residues" evidence="2">
    <location>
        <begin position="575"/>
        <end position="585"/>
    </location>
</feature>
<feature type="coiled-coil region" evidence="1">
    <location>
        <begin position="249"/>
        <end position="276"/>
    </location>
</feature>
<feature type="domain" description="DUF4048" evidence="3">
    <location>
        <begin position="413"/>
        <end position="557"/>
    </location>
</feature>
<feature type="compositionally biased region" description="Basic and acidic residues" evidence="2">
    <location>
        <begin position="630"/>
        <end position="640"/>
    </location>
</feature>
<feature type="compositionally biased region" description="Low complexity" evidence="2">
    <location>
        <begin position="649"/>
        <end position="663"/>
    </location>
</feature>
<dbReference type="Pfam" id="PF13257">
    <property type="entry name" value="DUF4048"/>
    <property type="match status" value="1"/>
</dbReference>
<feature type="compositionally biased region" description="Polar residues" evidence="2">
    <location>
        <begin position="523"/>
        <end position="539"/>
    </location>
</feature>
<feature type="compositionally biased region" description="Basic and acidic residues" evidence="2">
    <location>
        <begin position="366"/>
        <end position="384"/>
    </location>
</feature>
<feature type="compositionally biased region" description="Polar residues" evidence="2">
    <location>
        <begin position="455"/>
        <end position="466"/>
    </location>
</feature>
<comment type="caution">
    <text evidence="4">The sequence shown here is derived from an EMBL/GenBank/DDBJ whole genome shotgun (WGS) entry which is preliminary data.</text>
</comment>
<feature type="region of interest" description="Disordered" evidence="2">
    <location>
        <begin position="140"/>
        <end position="198"/>
    </location>
</feature>
<evidence type="ECO:0000256" key="2">
    <source>
        <dbReference type="SAM" id="MobiDB-lite"/>
    </source>
</evidence>
<gene>
    <name evidence="4" type="ORF">B0T26DRAFT_672496</name>
</gene>
<proteinExistence type="predicted"/>
<name>A0AA40E8G6_9PEZI</name>
<feature type="region of interest" description="Disordered" evidence="2">
    <location>
        <begin position="106"/>
        <end position="125"/>
    </location>
</feature>
<feature type="region of interest" description="Disordered" evidence="2">
    <location>
        <begin position="437"/>
        <end position="670"/>
    </location>
</feature>
<feature type="compositionally biased region" description="Basic residues" evidence="2">
    <location>
        <begin position="338"/>
        <end position="347"/>
    </location>
</feature>
<sequence>MKKTSTVVLQTCFVSAFANALFLSDSHPLNVHKAILVARRTSRPIPALPQSQQCSSSSPSPSALAHWRRHRRNCAAPATPYRRRRTSCAAYYPDSLRKTSHSFVLHRPPASKRPETRRPVPTETATMEQAISTQNSLEGLMLSRPPAPQSHYSHAREPDKAEPRCLPDERFMPPSPHVDDSIETRSARSASTASRSTNRLSLTLPIALPTTLPSRPAPISTTSASFPPTPLDSPSLMSPVDPNDFITAIAAQERRVLELREELSRAESDLTRLKRQWTSHEAHRKRAERRNIELLRPLAPISTELIDDSATTKRNAELDKRKSLLLSHQSQQGTPDRGRRRVFRGGHARTLSLLSPTKPNGPGFSVHEDGPGEDRSGLDSDSPHSSRFAPSTPAPPSKRASWAPRSQHQASGVKQIAQDLKTGLWTFMEDLRQATVGDEPITGHGDYLRGGDGNMRQTLSGSTSPSGYGGDGQDTIRASGANSRPRVDSVFDETPLAKDDHAEEKDINGAAPPRSAPALSRSNTETSKTSKRFSWTPLTIESYEDSDWSNWDSPSVNSPRWSGSTANGDIISTIPERRNENDTPLKKKGSKPRLATTRSPRSPGPLSPTKLEELLPPVLNRLTPSNLKRTATEFMKEWEKSLSPPDQGSTSTTTTSNAAAAAAARDRGAK</sequence>
<feature type="compositionally biased region" description="Polar residues" evidence="2">
    <location>
        <begin position="548"/>
        <end position="567"/>
    </location>
</feature>
<dbReference type="RefSeq" id="XP_060300736.1">
    <property type="nucleotide sequence ID" value="XM_060439459.1"/>
</dbReference>
<dbReference type="EMBL" id="JAUIRO010000002">
    <property type="protein sequence ID" value="KAK0727881.1"/>
    <property type="molecule type" value="Genomic_DNA"/>
</dbReference>
<feature type="region of interest" description="Disordered" evidence="2">
    <location>
        <begin position="319"/>
        <end position="414"/>
    </location>
</feature>
<feature type="compositionally biased region" description="Low complexity" evidence="2">
    <location>
        <begin position="510"/>
        <end position="522"/>
    </location>
</feature>
<reference evidence="4" key="1">
    <citation type="submission" date="2023-06" db="EMBL/GenBank/DDBJ databases">
        <title>Genome-scale phylogeny and comparative genomics of the fungal order Sordariales.</title>
        <authorList>
            <consortium name="Lawrence Berkeley National Laboratory"/>
            <person name="Hensen N."/>
            <person name="Bonometti L."/>
            <person name="Westerberg I."/>
            <person name="Brannstrom I.O."/>
            <person name="Guillou S."/>
            <person name="Cros-Aarteil S."/>
            <person name="Calhoun S."/>
            <person name="Haridas S."/>
            <person name="Kuo A."/>
            <person name="Mondo S."/>
            <person name="Pangilinan J."/>
            <person name="Riley R."/>
            <person name="LaButti K."/>
            <person name="Andreopoulos B."/>
            <person name="Lipzen A."/>
            <person name="Chen C."/>
            <person name="Yanf M."/>
            <person name="Daum C."/>
            <person name="Ng V."/>
            <person name="Clum A."/>
            <person name="Steindorff A."/>
            <person name="Ohm R."/>
            <person name="Martin F."/>
            <person name="Silar P."/>
            <person name="Natvig D."/>
            <person name="Lalanne C."/>
            <person name="Gautier V."/>
            <person name="Ament-velasquez S.L."/>
            <person name="Kruys A."/>
            <person name="Hutchinson M.I."/>
            <person name="Powell A.J."/>
            <person name="Barry K."/>
            <person name="Miller A.N."/>
            <person name="Grigoriev I.V."/>
            <person name="Debuchy R."/>
            <person name="Gladieux P."/>
            <person name="Thoren M.H."/>
            <person name="Johannesson H."/>
        </authorList>
    </citation>
    <scope>NUCLEOTIDE SEQUENCE</scope>
    <source>
        <strain evidence="4">SMH2392-1A</strain>
    </source>
</reference>
<dbReference type="InterPro" id="IPR025122">
    <property type="entry name" value="DUF4048"/>
</dbReference>
<evidence type="ECO:0000313" key="4">
    <source>
        <dbReference type="EMBL" id="KAK0727881.1"/>
    </source>
</evidence>
<evidence type="ECO:0000259" key="3">
    <source>
        <dbReference type="Pfam" id="PF13257"/>
    </source>
</evidence>
<evidence type="ECO:0000313" key="5">
    <source>
        <dbReference type="Proteomes" id="UP001172101"/>
    </source>
</evidence>
<evidence type="ECO:0000256" key="1">
    <source>
        <dbReference type="SAM" id="Coils"/>
    </source>
</evidence>
<keyword evidence="5" id="KW-1185">Reference proteome</keyword>
<dbReference type="AlphaFoldDB" id="A0AA40E8G6"/>